<reference evidence="1 2" key="1">
    <citation type="submission" date="2018-12" db="EMBL/GenBank/DDBJ databases">
        <title>bacterium Hansschlegelia zhihuaiae S113.</title>
        <authorList>
            <person name="He J."/>
        </authorList>
    </citation>
    <scope>NUCLEOTIDE SEQUENCE [LARGE SCALE GENOMIC DNA]</scope>
    <source>
        <strain evidence="1 2">S 113</strain>
    </source>
</reference>
<evidence type="ECO:0008006" key="3">
    <source>
        <dbReference type="Google" id="ProtNLM"/>
    </source>
</evidence>
<organism evidence="1 2">
    <name type="scientific">Hansschlegelia zhihuaiae</name>
    <dbReference type="NCBI Taxonomy" id="405005"/>
    <lineage>
        <taxon>Bacteria</taxon>
        <taxon>Pseudomonadati</taxon>
        <taxon>Pseudomonadota</taxon>
        <taxon>Alphaproteobacteria</taxon>
        <taxon>Hyphomicrobiales</taxon>
        <taxon>Methylopilaceae</taxon>
        <taxon>Hansschlegelia</taxon>
    </lineage>
</organism>
<dbReference type="Proteomes" id="UP000289708">
    <property type="component" value="Unassembled WGS sequence"/>
</dbReference>
<accession>A0A4Q0M9J0</accession>
<keyword evidence="2" id="KW-1185">Reference proteome</keyword>
<dbReference type="OrthoDB" id="940717at2"/>
<proteinExistence type="predicted"/>
<evidence type="ECO:0000313" key="2">
    <source>
        <dbReference type="Proteomes" id="UP000289708"/>
    </source>
</evidence>
<dbReference type="EMBL" id="RYFI01000021">
    <property type="protein sequence ID" value="RXF69623.1"/>
    <property type="molecule type" value="Genomic_DNA"/>
</dbReference>
<protein>
    <recommendedName>
        <fullName evidence="3">DUF433 domain-containing protein</fullName>
    </recommendedName>
</protein>
<comment type="caution">
    <text evidence="1">The sequence shown here is derived from an EMBL/GenBank/DDBJ whole genome shotgun (WGS) entry which is preliminary data.</text>
</comment>
<name>A0A4Q0M9J0_9HYPH</name>
<gene>
    <name evidence="1" type="ORF">EK403_18575</name>
</gene>
<dbReference type="AlphaFoldDB" id="A0A4Q0M9J0"/>
<evidence type="ECO:0000313" key="1">
    <source>
        <dbReference type="EMBL" id="RXF69623.1"/>
    </source>
</evidence>
<sequence>MGGYTYRERGEEFAVPPLWTPQLQLIDDQLEIGFRDLVELRFVKKFLDAGLGLKTVRYCLRVAVACVNDPRPFSTRRFRTDGKTIFLQTISTAEGEQLLDLKRRQFVFTKVIEQTFKDLDIDDDVVSRWRPLSGKRSIVIDPARAFGAPIAADYGVPTVALAEATEAEGSVEAAAAAYEVPAAVVRDAVRFEQQLLDA</sequence>